<dbReference type="GO" id="GO:0003677">
    <property type="term" value="F:DNA binding"/>
    <property type="evidence" value="ECO:0007669"/>
    <property type="project" value="UniProtKB-KW"/>
</dbReference>
<dbReference type="InterPro" id="IPR015927">
    <property type="entry name" value="Peptidase_S24_S26A/B/C"/>
</dbReference>
<reference evidence="8" key="2">
    <citation type="journal article" date="2024" name="Antonie Van Leeuwenhoek">
        <title>Roseihalotalea indica gen. nov., sp. nov., a halophilic Bacteroidetes from mesopelagic Southwest Indian Ocean with higher carbohydrate metabolic potential.</title>
        <authorList>
            <person name="Chen B."/>
            <person name="Zhang M."/>
            <person name="Lin D."/>
            <person name="Ye J."/>
            <person name="Tang K."/>
        </authorList>
    </citation>
    <scope>NUCLEOTIDE SEQUENCE</scope>
    <source>
        <strain evidence="8">TK19036</strain>
    </source>
</reference>
<dbReference type="PANTHER" id="PTHR40661:SF3">
    <property type="entry name" value="FELS-1 PROPHAGE TRANSCRIPTIONAL REGULATOR"/>
    <property type="match status" value="1"/>
</dbReference>
<dbReference type="GO" id="GO:0004252">
    <property type="term" value="F:serine-type endopeptidase activity"/>
    <property type="evidence" value="ECO:0007669"/>
    <property type="project" value="InterPro"/>
</dbReference>
<sequence>MADNQYKNSVNERFFECIHMLKSRKVIHSDREFALAIEISPSNLGDIKANRRSVTIEILNRALDKFGINSAFIISGMGQPFVNQSQPEGPSKVKEVIMVATQDTSGNVTVPLINHKAAANFMTGYQTQEFFEEQESILLPDYMIKDGQCYAVQVSGDSMEPTLLEDDWVICRLLDNNEYRTITDGGVYVVVSHDRGIQIKRLRNRLHQYGYIRCLSDNPKHEPFDIPENELLQIWKVEWHLRSYLPEPSPEIDDIQGKLDQMQAEMLRLSSQINNNMSQN</sequence>
<evidence type="ECO:0000256" key="2">
    <source>
        <dbReference type="ARBA" id="ARBA00022801"/>
    </source>
</evidence>
<dbReference type="InterPro" id="IPR036286">
    <property type="entry name" value="LexA/Signal_pep-like_sf"/>
</dbReference>
<dbReference type="EMBL" id="CP120682">
    <property type="protein sequence ID" value="WKN36412.1"/>
    <property type="molecule type" value="Genomic_DNA"/>
</dbReference>
<feature type="coiled-coil region" evidence="6">
    <location>
        <begin position="252"/>
        <end position="279"/>
    </location>
</feature>
<keyword evidence="1" id="KW-0645">Protease</keyword>
<dbReference type="Pfam" id="PF00717">
    <property type="entry name" value="Peptidase_S24"/>
    <property type="match status" value="1"/>
</dbReference>
<evidence type="ECO:0000259" key="7">
    <source>
        <dbReference type="Pfam" id="PF00717"/>
    </source>
</evidence>
<accession>A0AA49GKB9</accession>
<keyword evidence="6" id="KW-0175">Coiled coil</keyword>
<proteinExistence type="predicted"/>
<keyword evidence="4" id="KW-0238">DNA-binding</keyword>
<keyword evidence="3" id="KW-0805">Transcription regulation</keyword>
<evidence type="ECO:0000313" key="8">
    <source>
        <dbReference type="EMBL" id="WKN36412.1"/>
    </source>
</evidence>
<evidence type="ECO:0000256" key="1">
    <source>
        <dbReference type="ARBA" id="ARBA00022670"/>
    </source>
</evidence>
<dbReference type="InterPro" id="IPR019756">
    <property type="entry name" value="Pept_S26A_signal_pept_1_Ser-AS"/>
</dbReference>
<protein>
    <submittedName>
        <fullName evidence="8">S24 family peptidase</fullName>
    </submittedName>
</protein>
<organism evidence="8">
    <name type="scientific">Roseihalotalea indica</name>
    <dbReference type="NCBI Taxonomy" id="2867963"/>
    <lineage>
        <taxon>Bacteria</taxon>
        <taxon>Pseudomonadati</taxon>
        <taxon>Bacteroidota</taxon>
        <taxon>Cytophagia</taxon>
        <taxon>Cytophagales</taxon>
        <taxon>Catalimonadaceae</taxon>
        <taxon>Roseihalotalea</taxon>
    </lineage>
</organism>
<keyword evidence="5" id="KW-0804">Transcription</keyword>
<dbReference type="AlphaFoldDB" id="A0AA49GKB9"/>
<dbReference type="GO" id="GO:0016020">
    <property type="term" value="C:membrane"/>
    <property type="evidence" value="ECO:0007669"/>
    <property type="project" value="InterPro"/>
</dbReference>
<dbReference type="SUPFAM" id="SSF51306">
    <property type="entry name" value="LexA/Signal peptidase"/>
    <property type="match status" value="1"/>
</dbReference>
<evidence type="ECO:0000256" key="4">
    <source>
        <dbReference type="ARBA" id="ARBA00023125"/>
    </source>
</evidence>
<gene>
    <name evidence="8" type="ORF">K4G66_29045</name>
</gene>
<dbReference type="PANTHER" id="PTHR40661">
    <property type="match status" value="1"/>
</dbReference>
<reference evidence="8" key="1">
    <citation type="journal article" date="2023" name="Comput. Struct. Biotechnol. J.">
        <title>Discovery of a novel marine Bacteroidetes with a rich repertoire of carbohydrate-active enzymes.</title>
        <authorList>
            <person name="Chen B."/>
            <person name="Liu G."/>
            <person name="Chen Q."/>
            <person name="Wang H."/>
            <person name="Liu L."/>
            <person name="Tang K."/>
        </authorList>
    </citation>
    <scope>NUCLEOTIDE SEQUENCE</scope>
    <source>
        <strain evidence="8">TK19036</strain>
    </source>
</reference>
<keyword evidence="2" id="KW-0378">Hydrolase</keyword>
<evidence type="ECO:0000256" key="6">
    <source>
        <dbReference type="SAM" id="Coils"/>
    </source>
</evidence>
<feature type="domain" description="Peptidase S24/S26A/S26B/S26C" evidence="7">
    <location>
        <begin position="112"/>
        <end position="234"/>
    </location>
</feature>
<dbReference type="Gene3D" id="2.10.109.10">
    <property type="entry name" value="Umud Fragment, subunit A"/>
    <property type="match status" value="1"/>
</dbReference>
<dbReference type="PROSITE" id="PS00501">
    <property type="entry name" value="SPASE_I_1"/>
    <property type="match status" value="1"/>
</dbReference>
<dbReference type="CDD" id="cd06462">
    <property type="entry name" value="Peptidase_S24_S26"/>
    <property type="match status" value="1"/>
</dbReference>
<evidence type="ECO:0000256" key="3">
    <source>
        <dbReference type="ARBA" id="ARBA00023015"/>
    </source>
</evidence>
<dbReference type="GO" id="GO:0006508">
    <property type="term" value="P:proteolysis"/>
    <property type="evidence" value="ECO:0007669"/>
    <property type="project" value="UniProtKB-KW"/>
</dbReference>
<evidence type="ECO:0000256" key="5">
    <source>
        <dbReference type="ARBA" id="ARBA00023163"/>
    </source>
</evidence>
<name>A0AA49GKB9_9BACT</name>